<dbReference type="EMBL" id="JAHYBZ010000007">
    <property type="protein sequence ID" value="MBW6400002.1"/>
    <property type="molecule type" value="Genomic_DNA"/>
</dbReference>
<feature type="domain" description="GapR-like DNA-binding" evidence="3">
    <location>
        <begin position="11"/>
        <end position="82"/>
    </location>
</feature>
<feature type="coiled-coil region" evidence="1">
    <location>
        <begin position="15"/>
        <end position="42"/>
    </location>
</feature>
<dbReference type="Proteomes" id="UP001196565">
    <property type="component" value="Unassembled WGS sequence"/>
</dbReference>
<feature type="region of interest" description="Disordered" evidence="2">
    <location>
        <begin position="166"/>
        <end position="198"/>
    </location>
</feature>
<evidence type="ECO:0000313" key="5">
    <source>
        <dbReference type="Proteomes" id="UP001196565"/>
    </source>
</evidence>
<feature type="compositionally biased region" description="Low complexity" evidence="2">
    <location>
        <begin position="111"/>
        <end position="145"/>
    </location>
</feature>
<comment type="caution">
    <text evidence="4">The sequence shown here is derived from an EMBL/GenBank/DDBJ whole genome shotgun (WGS) entry which is preliminary data.</text>
</comment>
<accession>A0ABS7ACH3</accession>
<evidence type="ECO:0000256" key="2">
    <source>
        <dbReference type="SAM" id="MobiDB-lite"/>
    </source>
</evidence>
<keyword evidence="5" id="KW-1185">Reference proteome</keyword>
<reference evidence="4 5" key="1">
    <citation type="submission" date="2021-07" db="EMBL/GenBank/DDBJ databases">
        <authorList>
            <person name="So Y."/>
        </authorList>
    </citation>
    <scope>NUCLEOTIDE SEQUENCE [LARGE SCALE GENOMIC DNA]</scope>
    <source>
        <strain evidence="4 5">HJA6</strain>
    </source>
</reference>
<evidence type="ECO:0000259" key="3">
    <source>
        <dbReference type="Pfam" id="PF10073"/>
    </source>
</evidence>
<sequence>MTQDSEPGGIAAARLQSLIQRIERLEEEKRALQEDIKEIYAEAKSAGFDPKVMRAMIKERRMAEADRQEWQALCDVYRAALGMLDGTPLGEAARKRFMPDPPRPPGDEQAETAASDAPPEAPAAPTAEELLSARAQGAAAAAAGRKVTENPFAAGDARRAAWDEGWCGAAGSDGMDIPPAFRRTTPKKGKPNGKGAGA</sequence>
<name>A0ABS7ACH3_9PROT</name>
<gene>
    <name evidence="4" type="ORF">KPL78_19230</name>
</gene>
<keyword evidence="1" id="KW-0175">Coiled coil</keyword>
<evidence type="ECO:0000313" key="4">
    <source>
        <dbReference type="EMBL" id="MBW6400002.1"/>
    </source>
</evidence>
<feature type="region of interest" description="Disordered" evidence="2">
    <location>
        <begin position="92"/>
        <end position="150"/>
    </location>
</feature>
<proteinExistence type="predicted"/>
<evidence type="ECO:0000256" key="1">
    <source>
        <dbReference type="SAM" id="Coils"/>
    </source>
</evidence>
<dbReference type="InterPro" id="IPR046367">
    <property type="entry name" value="GapR-like_DNA-bd"/>
</dbReference>
<organism evidence="4 5">
    <name type="scientific">Roseomonas alba</name>
    <dbReference type="NCBI Taxonomy" id="2846776"/>
    <lineage>
        <taxon>Bacteria</taxon>
        <taxon>Pseudomonadati</taxon>
        <taxon>Pseudomonadota</taxon>
        <taxon>Alphaproteobacteria</taxon>
        <taxon>Acetobacterales</taxon>
        <taxon>Roseomonadaceae</taxon>
        <taxon>Roseomonas</taxon>
    </lineage>
</organism>
<protein>
    <submittedName>
        <fullName evidence="4">DUF2312 domain-containing protein</fullName>
    </submittedName>
</protein>
<dbReference type="Pfam" id="PF10073">
    <property type="entry name" value="GapR_DNA-bd"/>
    <property type="match status" value="1"/>
</dbReference>